<reference evidence="2 3" key="1">
    <citation type="submission" date="2019-03" db="EMBL/GenBank/DDBJ databases">
        <title>The genome sequence of Nitrosococcus wardiae strain D1FHST reveals the archetypal metabolic capacity of ammonia-oxidizing Gammaproteobacteria.</title>
        <authorList>
            <person name="Wang L."/>
            <person name="Lim C.K."/>
            <person name="Hanson T.E."/>
            <person name="Dang H."/>
            <person name="Klotz M.G."/>
        </authorList>
    </citation>
    <scope>NUCLEOTIDE SEQUENCE [LARGE SCALE GENOMIC DNA]</scope>
    <source>
        <strain evidence="2 3">D1FHS</strain>
    </source>
</reference>
<dbReference type="Gene3D" id="3.40.50.150">
    <property type="entry name" value="Vaccinia Virus protein VP39"/>
    <property type="match status" value="1"/>
</dbReference>
<gene>
    <name evidence="2" type="ORF">E3U44_15360</name>
</gene>
<dbReference type="InterPro" id="IPR029063">
    <property type="entry name" value="SAM-dependent_MTases_sf"/>
</dbReference>
<keyword evidence="2" id="KW-0808">Transferase</keyword>
<dbReference type="Proteomes" id="UP000294325">
    <property type="component" value="Chromosome"/>
</dbReference>
<evidence type="ECO:0000313" key="2">
    <source>
        <dbReference type="EMBL" id="QBQ55734.1"/>
    </source>
</evidence>
<keyword evidence="3" id="KW-1185">Reference proteome</keyword>
<dbReference type="EMBL" id="CP038033">
    <property type="protein sequence ID" value="QBQ55734.1"/>
    <property type="molecule type" value="Genomic_DNA"/>
</dbReference>
<dbReference type="OrthoDB" id="9773188at2"/>
<dbReference type="RefSeq" id="WP_134358991.1">
    <property type="nucleotide sequence ID" value="NZ_CP038033.1"/>
</dbReference>
<dbReference type="SUPFAM" id="SSF53335">
    <property type="entry name" value="S-adenosyl-L-methionine-dependent methyltransferases"/>
    <property type="match status" value="1"/>
</dbReference>
<keyword evidence="2" id="KW-0489">Methyltransferase</keyword>
<dbReference type="KEGG" id="nwr:E3U44_15360"/>
<protein>
    <submittedName>
        <fullName evidence="2">TIGR04290 family methyltransferase</fullName>
    </submittedName>
</protein>
<accession>A0A4P7C2J0</accession>
<proteinExistence type="predicted"/>
<dbReference type="CDD" id="cd02440">
    <property type="entry name" value="AdoMet_MTases"/>
    <property type="match status" value="1"/>
</dbReference>
<organism evidence="2 3">
    <name type="scientific">Nitrosococcus wardiae</name>
    <dbReference type="NCBI Taxonomy" id="1814290"/>
    <lineage>
        <taxon>Bacteria</taxon>
        <taxon>Pseudomonadati</taxon>
        <taxon>Pseudomonadota</taxon>
        <taxon>Gammaproteobacteria</taxon>
        <taxon>Chromatiales</taxon>
        <taxon>Chromatiaceae</taxon>
        <taxon>Nitrosococcus</taxon>
    </lineage>
</organism>
<evidence type="ECO:0000259" key="1">
    <source>
        <dbReference type="Pfam" id="PF13649"/>
    </source>
</evidence>
<dbReference type="InterPro" id="IPR027554">
    <property type="entry name" value="Meth_Rta_06860"/>
</dbReference>
<dbReference type="NCBIfam" id="TIGR04290">
    <property type="entry name" value="meth_Rta_06860"/>
    <property type="match status" value="1"/>
</dbReference>
<feature type="domain" description="Methyltransferase" evidence="1">
    <location>
        <begin position="64"/>
        <end position="140"/>
    </location>
</feature>
<dbReference type="GO" id="GO:0032259">
    <property type="term" value="P:methylation"/>
    <property type="evidence" value="ECO:0007669"/>
    <property type="project" value="UniProtKB-KW"/>
</dbReference>
<name>A0A4P7C2J0_9GAMM</name>
<sequence>MEKRAAEPESIQKKIDSLAPWFHNLHLPNGIQTAPEHFLGDFPAYKWQELAIGLPDNLAGWTALDVGCNAGFYSFELARRGAYVTAIDSNAHYLRQARWAAEQFGLAEQIQFCQRQVYDLAGDTDSYDLVLFLGVMYHLRYPLLGLDIVTQKARRLFCFQSMTLPGTEVFSGTDGRRFDERELLCDAGWPKMAFIEGRFADDPTNWWVPNHACIEAMLRTCGMQVVSHPGHELYICKPDPSTPGCAQGWNRHEYETAIGHERRASKQCFFSGEESDDW</sequence>
<dbReference type="GO" id="GO:0008168">
    <property type="term" value="F:methyltransferase activity"/>
    <property type="evidence" value="ECO:0007669"/>
    <property type="project" value="UniProtKB-KW"/>
</dbReference>
<dbReference type="AlphaFoldDB" id="A0A4P7C2J0"/>
<dbReference type="InterPro" id="IPR041698">
    <property type="entry name" value="Methyltransf_25"/>
</dbReference>
<dbReference type="Pfam" id="PF13649">
    <property type="entry name" value="Methyltransf_25"/>
    <property type="match status" value="1"/>
</dbReference>
<evidence type="ECO:0000313" key="3">
    <source>
        <dbReference type="Proteomes" id="UP000294325"/>
    </source>
</evidence>